<dbReference type="PANTHER" id="PTHR47691">
    <property type="entry name" value="REGULATOR-RELATED"/>
    <property type="match status" value="1"/>
</dbReference>
<dbReference type="InterPro" id="IPR016032">
    <property type="entry name" value="Sig_transdc_resp-reg_C-effctor"/>
</dbReference>
<proteinExistence type="predicted"/>
<sequence length="533" mass="57215">MRLRALPLDHIVARLGDRFLLTGERRTGQSRHQTLRDAIDWSHGLCAPAERTAWARLSVFPDGCGLAAAEAVCAGDDLPAGRVADIVAGLVDKSVLTRADRRYRMLDTLREYGAGLLAERGETGTARARFRDHYLAAAGRLAAGLSTAAQPEWFAWTVRESPTLRVLLDRMIDEGDADGALRLVARLTPVWFALGRLREARLWGDRALATAGGDPGARFQVLVLNALVALHQDDRDAERALLDRAAAVASGPADAAYLTQLRGTDELLGGDVVAAARLLEEAVAGHHEHGNRDVMALSIRLYLAGARLVGGDLAGALATVQELVDLCRAAGERWCLSHALWTRGGVRMFLGETAEAEADLAEGLRLAVPLDARVAVISNLEALAMVAVRTAEFGRAARLFAAAHVLREAQGLSVMAGAFEALLEADLAQVRQELGERAFADAWAAGLAMTDAERVACALRETAPRASGPTPAGRLTRREREIAELVAEGLSNREIAARLVISKRTVDSHLEHILGKLGFTSRTQVAAWVIRDG</sequence>
<dbReference type="GO" id="GO:0006355">
    <property type="term" value="P:regulation of DNA-templated transcription"/>
    <property type="evidence" value="ECO:0007669"/>
    <property type="project" value="InterPro"/>
</dbReference>
<dbReference type="PROSITE" id="PS50043">
    <property type="entry name" value="HTH_LUXR_2"/>
    <property type="match status" value="1"/>
</dbReference>
<evidence type="ECO:0000313" key="2">
    <source>
        <dbReference type="EMBL" id="MBA8948416.1"/>
    </source>
</evidence>
<reference evidence="2 3" key="1">
    <citation type="submission" date="2020-08" db="EMBL/GenBank/DDBJ databases">
        <title>Genomic Encyclopedia of Type Strains, Phase IV (KMG-IV): sequencing the most valuable type-strain genomes for metagenomic binning, comparative biology and taxonomic classification.</title>
        <authorList>
            <person name="Goeker M."/>
        </authorList>
    </citation>
    <scope>NUCLEOTIDE SEQUENCE [LARGE SCALE GENOMIC DNA]</scope>
    <source>
        <strain evidence="2 3">DSM 44197</strain>
    </source>
</reference>
<dbReference type="InterPro" id="IPR011990">
    <property type="entry name" value="TPR-like_helical_dom_sf"/>
</dbReference>
<dbReference type="EMBL" id="JACJIA010000001">
    <property type="protein sequence ID" value="MBA8948416.1"/>
    <property type="molecule type" value="Genomic_DNA"/>
</dbReference>
<name>A0A7W3QIJ8_ACTNM</name>
<dbReference type="RefSeq" id="WP_182841066.1">
    <property type="nucleotide sequence ID" value="NZ_JACJIA010000001.1"/>
</dbReference>
<dbReference type="InterPro" id="IPR036388">
    <property type="entry name" value="WH-like_DNA-bd_sf"/>
</dbReference>
<dbReference type="SUPFAM" id="SSF46894">
    <property type="entry name" value="C-terminal effector domain of the bipartite response regulators"/>
    <property type="match status" value="1"/>
</dbReference>
<dbReference type="Proteomes" id="UP000572680">
    <property type="component" value="Unassembled WGS sequence"/>
</dbReference>
<dbReference type="PROSITE" id="PS00622">
    <property type="entry name" value="HTH_LUXR_1"/>
    <property type="match status" value="1"/>
</dbReference>
<accession>A0A7W3QIJ8</accession>
<comment type="caution">
    <text evidence="2">The sequence shown here is derived from an EMBL/GenBank/DDBJ whole genome shotgun (WGS) entry which is preliminary data.</text>
</comment>
<dbReference type="SUPFAM" id="SSF48452">
    <property type="entry name" value="TPR-like"/>
    <property type="match status" value="1"/>
</dbReference>
<dbReference type="AlphaFoldDB" id="A0A7W3QIJ8"/>
<dbReference type="SMART" id="SM00421">
    <property type="entry name" value="HTH_LUXR"/>
    <property type="match status" value="1"/>
</dbReference>
<gene>
    <name evidence="2" type="ORF">HNR61_000014</name>
</gene>
<dbReference type="Gene3D" id="1.25.40.10">
    <property type="entry name" value="Tetratricopeptide repeat domain"/>
    <property type="match status" value="1"/>
</dbReference>
<dbReference type="PRINTS" id="PR00038">
    <property type="entry name" value="HTHLUXR"/>
</dbReference>
<dbReference type="InterPro" id="IPR000792">
    <property type="entry name" value="Tscrpt_reg_LuxR_C"/>
</dbReference>
<dbReference type="PANTHER" id="PTHR47691:SF3">
    <property type="entry name" value="HTH-TYPE TRANSCRIPTIONAL REGULATOR RV0890C-RELATED"/>
    <property type="match status" value="1"/>
</dbReference>
<evidence type="ECO:0000313" key="3">
    <source>
        <dbReference type="Proteomes" id="UP000572680"/>
    </source>
</evidence>
<dbReference type="GO" id="GO:0003677">
    <property type="term" value="F:DNA binding"/>
    <property type="evidence" value="ECO:0007669"/>
    <property type="project" value="UniProtKB-KW"/>
</dbReference>
<evidence type="ECO:0000259" key="1">
    <source>
        <dbReference type="PROSITE" id="PS50043"/>
    </source>
</evidence>
<dbReference type="CDD" id="cd06170">
    <property type="entry name" value="LuxR_C_like"/>
    <property type="match status" value="1"/>
</dbReference>
<protein>
    <submittedName>
        <fullName evidence="2">DNA-binding NarL/FixJ family response regulator</fullName>
    </submittedName>
</protein>
<feature type="domain" description="HTH luxR-type" evidence="1">
    <location>
        <begin position="468"/>
        <end position="533"/>
    </location>
</feature>
<dbReference type="Pfam" id="PF00196">
    <property type="entry name" value="GerE"/>
    <property type="match status" value="1"/>
</dbReference>
<keyword evidence="3" id="KW-1185">Reference proteome</keyword>
<keyword evidence="2" id="KW-0238">DNA-binding</keyword>
<dbReference type="Gene3D" id="1.10.10.10">
    <property type="entry name" value="Winged helix-like DNA-binding domain superfamily/Winged helix DNA-binding domain"/>
    <property type="match status" value="1"/>
</dbReference>
<organism evidence="2 3">
    <name type="scientific">Actinomadura namibiensis</name>
    <dbReference type="NCBI Taxonomy" id="182080"/>
    <lineage>
        <taxon>Bacteria</taxon>
        <taxon>Bacillati</taxon>
        <taxon>Actinomycetota</taxon>
        <taxon>Actinomycetes</taxon>
        <taxon>Streptosporangiales</taxon>
        <taxon>Thermomonosporaceae</taxon>
        <taxon>Actinomadura</taxon>
    </lineage>
</organism>